<dbReference type="GO" id="GO:0003712">
    <property type="term" value="F:transcription coregulator activity"/>
    <property type="evidence" value="ECO:0007669"/>
    <property type="project" value="InterPro"/>
</dbReference>
<accession>A0A2P5HP47</accession>
<keyword evidence="5 7" id="KW-0804">Transcription</keyword>
<dbReference type="Pfam" id="PF10744">
    <property type="entry name" value="Med1"/>
    <property type="match status" value="1"/>
</dbReference>
<dbReference type="PANTHER" id="PTHR35041:SF4">
    <property type="entry name" value="MEDIATOR OF RNA POLYMERASE II TRANSCRIPTION SUBUNIT 1"/>
    <property type="match status" value="1"/>
</dbReference>
<gene>
    <name evidence="10" type="ORF">DHEL01_v209570</name>
</gene>
<dbReference type="Proteomes" id="UP000094444">
    <property type="component" value="Unassembled WGS sequence"/>
</dbReference>
<comment type="caution">
    <text evidence="10">The sequence shown here is derived from an EMBL/GenBank/DDBJ whole genome shotgun (WGS) entry which is preliminary data.</text>
</comment>
<name>A0A2P5HP47_DIAHE</name>
<keyword evidence="6 7" id="KW-0539">Nucleus</keyword>
<evidence type="ECO:0000256" key="5">
    <source>
        <dbReference type="ARBA" id="ARBA00023163"/>
    </source>
</evidence>
<comment type="similarity">
    <text evidence="2 7">Belongs to the Mediator complex subunit 1 family.</text>
</comment>
<feature type="compositionally biased region" description="Polar residues" evidence="8">
    <location>
        <begin position="1"/>
        <end position="38"/>
    </location>
</feature>
<evidence type="ECO:0000256" key="6">
    <source>
        <dbReference type="ARBA" id="ARBA00023242"/>
    </source>
</evidence>
<dbReference type="InParanoid" id="A0A2P5HP47"/>
<evidence type="ECO:0000259" key="9">
    <source>
        <dbReference type="Pfam" id="PF10744"/>
    </source>
</evidence>
<dbReference type="InterPro" id="IPR019680">
    <property type="entry name" value="Mediator_Med1"/>
</dbReference>
<comment type="function">
    <text evidence="7">Component of the Mediator complex, a coactivator involved in the regulated transcription of nearly all RNA polymerase II-dependent genes. Mediator functions as a bridge to convey information from gene-specific regulatory proteins to the basal RNA polymerase II transcription machinery. Mediator is recruited to promoters by direct interactions with regulatory proteins and serves as a scaffold for the assembly of a functional preinitiation complex with RNA polymerase II and the general transcription factors.</text>
</comment>
<evidence type="ECO:0000256" key="1">
    <source>
        <dbReference type="ARBA" id="ARBA00004123"/>
    </source>
</evidence>
<evidence type="ECO:0000256" key="7">
    <source>
        <dbReference type="RuleBase" id="RU364059"/>
    </source>
</evidence>
<keyword evidence="4 7" id="KW-0010">Activator</keyword>
<evidence type="ECO:0000256" key="2">
    <source>
        <dbReference type="ARBA" id="ARBA00006210"/>
    </source>
</evidence>
<evidence type="ECO:0000256" key="3">
    <source>
        <dbReference type="ARBA" id="ARBA00023015"/>
    </source>
</evidence>
<reference evidence="10" key="1">
    <citation type="submission" date="2017-09" db="EMBL/GenBank/DDBJ databases">
        <title>Polyketide synthases of a Diaporthe helianthi virulent isolate.</title>
        <authorList>
            <person name="Baroncelli R."/>
        </authorList>
    </citation>
    <scope>NUCLEOTIDE SEQUENCE [LARGE SCALE GENOMIC DNA]</scope>
    <source>
        <strain evidence="10">7/96</strain>
    </source>
</reference>
<evidence type="ECO:0000313" key="10">
    <source>
        <dbReference type="EMBL" id="POS72036.1"/>
    </source>
</evidence>
<dbReference type="EMBL" id="MAVT02001102">
    <property type="protein sequence ID" value="POS72036.1"/>
    <property type="molecule type" value="Genomic_DNA"/>
</dbReference>
<keyword evidence="11" id="KW-1185">Reference proteome</keyword>
<dbReference type="PANTHER" id="PTHR35041">
    <property type="entry name" value="MEDIATOR OF RNA POLYMERASE II TRANSCRIPTION SUBUNIT 1"/>
    <property type="match status" value="1"/>
</dbReference>
<feature type="compositionally biased region" description="Polar residues" evidence="8">
    <location>
        <begin position="50"/>
        <end position="69"/>
    </location>
</feature>
<comment type="subcellular location">
    <subcellularLocation>
        <location evidence="1 7">Nucleus</location>
    </subcellularLocation>
</comment>
<proteinExistence type="inferred from homology"/>
<evidence type="ECO:0000256" key="4">
    <source>
        <dbReference type="ARBA" id="ARBA00023159"/>
    </source>
</evidence>
<feature type="domain" description="Mediator complex subunit Med1" evidence="9">
    <location>
        <begin position="121"/>
        <end position="534"/>
    </location>
</feature>
<feature type="region of interest" description="Disordered" evidence="8">
    <location>
        <begin position="1"/>
        <end position="69"/>
    </location>
</feature>
<dbReference type="GO" id="GO:0045944">
    <property type="term" value="P:positive regulation of transcription by RNA polymerase II"/>
    <property type="evidence" value="ECO:0007669"/>
    <property type="project" value="UniProtKB-ARBA"/>
</dbReference>
<evidence type="ECO:0000256" key="8">
    <source>
        <dbReference type="SAM" id="MobiDB-lite"/>
    </source>
</evidence>
<evidence type="ECO:0000313" key="11">
    <source>
        <dbReference type="Proteomes" id="UP000094444"/>
    </source>
</evidence>
<keyword evidence="3 7" id="KW-0805">Transcription regulation</keyword>
<dbReference type="GO" id="GO:0016592">
    <property type="term" value="C:mediator complex"/>
    <property type="evidence" value="ECO:0007669"/>
    <property type="project" value="InterPro"/>
</dbReference>
<sequence>MATPQSMKPAPSQQGKTPQQSHHGATGTPGASASTPYSNLHAFSPHGPRSSPQQIKKSPATTGTLMGSNSQHGAAAMNFDSPSAAAFMASFDASLVDNMGIASMGMPRPSGDEERQNRLHHVIQILGQKKGVVSNEGLERLTKRVGLDTLWENTGPNIKTFVIAGATFTLEIGMKDHVVQTVGLDFTNSKDSVTKYASKAEATLLDDLKLSPGQHPWTKSLDKFAANLERLTALDKLSVMGKALKPHFLTHDAVAGLYESLERLHEWDVKRLHEDAGLSTKGDEHVRVVAMCERNGRPVMHERGHVGMCLDYWRERRLYIPRSEQAKEKNKSSKIWGILIGCAQRDPLYPAPVRVSSEWLADGIQLPATDGLQEPMLNWQQPPDCIIPGGDSSEAHDGLMGLTGPKLPDVMFMAAFDPPVTLPYTVWIEMRHVTGAPVGDPPPYMPTFDSLIFPPGPQYNAAEPRVIAASKLVKGFTKDNKPAPKTYENRLFIHKPVYGQALTELPFSHPSQLVAMLPTLRQYVFLQILLDRAISSGEERPFASVQTLADEEKPARMVTAKADEFDAWMNEERTETKAQQGEQVTADAPSDEQKVKIDITLNAHPQPNPKLQIVFPYHGRPAQITIDIERNGVVQVESCNIVDDEGRVVDETGNPVEGAAPNPAWSKERLGRLLMFFENVGLWCEWIRANVAP</sequence>
<organism evidence="10 11">
    <name type="scientific">Diaporthe helianthi</name>
    <dbReference type="NCBI Taxonomy" id="158607"/>
    <lineage>
        <taxon>Eukaryota</taxon>
        <taxon>Fungi</taxon>
        <taxon>Dikarya</taxon>
        <taxon>Ascomycota</taxon>
        <taxon>Pezizomycotina</taxon>
        <taxon>Sordariomycetes</taxon>
        <taxon>Sordariomycetidae</taxon>
        <taxon>Diaporthales</taxon>
        <taxon>Diaporthaceae</taxon>
        <taxon>Diaporthe</taxon>
    </lineage>
</organism>
<dbReference type="STRING" id="158607.A0A2P5HP47"/>
<dbReference type="AlphaFoldDB" id="A0A2P5HP47"/>
<protein>
    <recommendedName>
        <fullName evidence="7">Mediator of RNA polymerase II transcription subunit 1</fullName>
    </recommendedName>
    <alternativeName>
        <fullName evidence="7">Mediator complex subunit 1</fullName>
    </alternativeName>
</protein>
<dbReference type="OrthoDB" id="5310959at2759"/>